<dbReference type="PANTHER" id="PTHR37984:SF5">
    <property type="entry name" value="PROTEIN NYNRIN-LIKE"/>
    <property type="match status" value="1"/>
</dbReference>
<keyword evidence="4" id="KW-1185">Reference proteome</keyword>
<dbReference type="InterPro" id="IPR036397">
    <property type="entry name" value="RNaseH_sf"/>
</dbReference>
<gene>
    <name evidence="3" type="ORF">O181_122330</name>
</gene>
<name>A0A9Q3KJ68_9BASI</name>
<sequence length="277" mass="32090">MDFITQLPLSNSFDSILVIVDRFSKMEVFIPTMSSITSLDLDHLFIKKIFSKHGLPSKIVSDRGSLFVSSFWTNLFQQLKISRDLSTANHPETDGQTERVNQILEQYLWIQSPFFTVYGRDPHFDTVHITQDTPAGNVSTKMQSVQPDVKRELEVSINRFERYSDKIRASLPVFNPGDMVWLSCKNIKSIRPTKTLSERWLVPFPILKKFSTHGYHLKLPSQWKSVHPVFHLSPLEPFKKSTIPNGHQEPPPPIIIEEIEKTSYFGSFELFFYQNNK</sequence>
<dbReference type="Pfam" id="PF24626">
    <property type="entry name" value="SH3_Tf2-1"/>
    <property type="match status" value="1"/>
</dbReference>
<proteinExistence type="predicted"/>
<feature type="domain" description="Integrase catalytic" evidence="2">
    <location>
        <begin position="1"/>
        <end position="108"/>
    </location>
</feature>
<dbReference type="InterPro" id="IPR050951">
    <property type="entry name" value="Retrovirus_Pol_polyprotein"/>
</dbReference>
<dbReference type="GO" id="GO:0015074">
    <property type="term" value="P:DNA integration"/>
    <property type="evidence" value="ECO:0007669"/>
    <property type="project" value="InterPro"/>
</dbReference>
<organism evidence="3 4">
    <name type="scientific">Austropuccinia psidii MF-1</name>
    <dbReference type="NCBI Taxonomy" id="1389203"/>
    <lineage>
        <taxon>Eukaryota</taxon>
        <taxon>Fungi</taxon>
        <taxon>Dikarya</taxon>
        <taxon>Basidiomycota</taxon>
        <taxon>Pucciniomycotina</taxon>
        <taxon>Pucciniomycetes</taxon>
        <taxon>Pucciniales</taxon>
        <taxon>Sphaerophragmiaceae</taxon>
        <taxon>Austropuccinia</taxon>
    </lineage>
</organism>
<dbReference type="PROSITE" id="PS50994">
    <property type="entry name" value="INTEGRASE"/>
    <property type="match status" value="1"/>
</dbReference>
<dbReference type="PANTHER" id="PTHR37984">
    <property type="entry name" value="PROTEIN CBG26694"/>
    <property type="match status" value="1"/>
</dbReference>
<reference evidence="3" key="1">
    <citation type="submission" date="2021-03" db="EMBL/GenBank/DDBJ databases">
        <title>Draft genome sequence of rust myrtle Austropuccinia psidii MF-1, a brazilian biotype.</title>
        <authorList>
            <person name="Quecine M.C."/>
            <person name="Pachon D.M.R."/>
            <person name="Bonatelli M.L."/>
            <person name="Correr F.H."/>
            <person name="Franceschini L.M."/>
            <person name="Leite T.F."/>
            <person name="Margarido G.R.A."/>
            <person name="Almeida C.A."/>
            <person name="Ferrarezi J.A."/>
            <person name="Labate C.A."/>
        </authorList>
    </citation>
    <scope>NUCLEOTIDE SEQUENCE</scope>
    <source>
        <strain evidence="3">MF-1</strain>
    </source>
</reference>
<dbReference type="Proteomes" id="UP000765509">
    <property type="component" value="Unassembled WGS sequence"/>
</dbReference>
<evidence type="ECO:0000259" key="2">
    <source>
        <dbReference type="PROSITE" id="PS50994"/>
    </source>
</evidence>
<dbReference type="InterPro" id="IPR056924">
    <property type="entry name" value="SH3_Tf2-1"/>
</dbReference>
<dbReference type="Gene3D" id="3.30.420.10">
    <property type="entry name" value="Ribonuclease H-like superfamily/Ribonuclease H"/>
    <property type="match status" value="1"/>
</dbReference>
<dbReference type="AlphaFoldDB" id="A0A9Q3KJ68"/>
<evidence type="ECO:0000256" key="1">
    <source>
        <dbReference type="ARBA" id="ARBA00022884"/>
    </source>
</evidence>
<evidence type="ECO:0000313" key="3">
    <source>
        <dbReference type="EMBL" id="MBW0582615.1"/>
    </source>
</evidence>
<dbReference type="GO" id="GO:0005634">
    <property type="term" value="C:nucleus"/>
    <property type="evidence" value="ECO:0007669"/>
    <property type="project" value="UniProtKB-ARBA"/>
</dbReference>
<dbReference type="OrthoDB" id="2505288at2759"/>
<dbReference type="InterPro" id="IPR012337">
    <property type="entry name" value="RNaseH-like_sf"/>
</dbReference>
<dbReference type="SUPFAM" id="SSF53098">
    <property type="entry name" value="Ribonuclease H-like"/>
    <property type="match status" value="1"/>
</dbReference>
<dbReference type="GO" id="GO:0003723">
    <property type="term" value="F:RNA binding"/>
    <property type="evidence" value="ECO:0007669"/>
    <property type="project" value="UniProtKB-KW"/>
</dbReference>
<comment type="caution">
    <text evidence="3">The sequence shown here is derived from an EMBL/GenBank/DDBJ whole genome shotgun (WGS) entry which is preliminary data.</text>
</comment>
<keyword evidence="1" id="KW-0694">RNA-binding</keyword>
<evidence type="ECO:0000313" key="4">
    <source>
        <dbReference type="Proteomes" id="UP000765509"/>
    </source>
</evidence>
<accession>A0A9Q3KJ68</accession>
<dbReference type="EMBL" id="AVOT02112967">
    <property type="protein sequence ID" value="MBW0582615.1"/>
    <property type="molecule type" value="Genomic_DNA"/>
</dbReference>
<protein>
    <recommendedName>
        <fullName evidence="2">Integrase catalytic domain-containing protein</fullName>
    </recommendedName>
</protein>
<dbReference type="InterPro" id="IPR001584">
    <property type="entry name" value="Integrase_cat-core"/>
</dbReference>